<accession>A0A9D2B1B5</accession>
<evidence type="ECO:0000259" key="1">
    <source>
        <dbReference type="PROSITE" id="PS51199"/>
    </source>
</evidence>
<dbReference type="EMBL" id="DXEV01000094">
    <property type="protein sequence ID" value="HIX56814.1"/>
    <property type="molecule type" value="Genomic_DNA"/>
</dbReference>
<reference evidence="2" key="1">
    <citation type="journal article" date="2021" name="PeerJ">
        <title>Extensive microbial diversity within the chicken gut microbiome revealed by metagenomics and culture.</title>
        <authorList>
            <person name="Gilroy R."/>
            <person name="Ravi A."/>
            <person name="Getino M."/>
            <person name="Pursley I."/>
            <person name="Horton D.L."/>
            <person name="Alikhan N.F."/>
            <person name="Baker D."/>
            <person name="Gharbi K."/>
            <person name="Hall N."/>
            <person name="Watson M."/>
            <person name="Adriaenssens E.M."/>
            <person name="Foster-Nyarko E."/>
            <person name="Jarju S."/>
            <person name="Secka A."/>
            <person name="Antonio M."/>
            <person name="Oren A."/>
            <person name="Chaudhuri R.R."/>
            <person name="La Ragione R."/>
            <person name="Hildebrand F."/>
            <person name="Pallen M.J."/>
        </authorList>
    </citation>
    <scope>NUCLEOTIDE SEQUENCE</scope>
    <source>
        <strain evidence="2">USASDec5-558</strain>
    </source>
</reference>
<dbReference type="Pfam" id="PF03796">
    <property type="entry name" value="DnaB_C"/>
    <property type="match status" value="1"/>
</dbReference>
<reference evidence="2" key="2">
    <citation type="submission" date="2021-04" db="EMBL/GenBank/DDBJ databases">
        <authorList>
            <person name="Gilroy R."/>
        </authorList>
    </citation>
    <scope>NUCLEOTIDE SEQUENCE</scope>
    <source>
        <strain evidence="2">USASDec5-558</strain>
    </source>
</reference>
<comment type="caution">
    <text evidence="2">The sequence shown here is derived from an EMBL/GenBank/DDBJ whole genome shotgun (WGS) entry which is preliminary data.</text>
</comment>
<dbReference type="AlphaFoldDB" id="A0A9D2B1B5"/>
<protein>
    <submittedName>
        <fullName evidence="2">AAA family ATPase</fullName>
    </submittedName>
</protein>
<name>A0A9D2B1B5_9GAMM</name>
<gene>
    <name evidence="2" type="ORF">H9850_05010</name>
</gene>
<dbReference type="PANTHER" id="PTHR30153:SF2">
    <property type="entry name" value="REPLICATIVE DNA HELICASE"/>
    <property type="match status" value="1"/>
</dbReference>
<dbReference type="SUPFAM" id="SSF52540">
    <property type="entry name" value="P-loop containing nucleoside triphosphate hydrolases"/>
    <property type="match status" value="1"/>
</dbReference>
<dbReference type="GO" id="GO:0003678">
    <property type="term" value="F:DNA helicase activity"/>
    <property type="evidence" value="ECO:0007669"/>
    <property type="project" value="InterPro"/>
</dbReference>
<evidence type="ECO:0000313" key="2">
    <source>
        <dbReference type="EMBL" id="HIX56814.1"/>
    </source>
</evidence>
<proteinExistence type="predicted"/>
<dbReference type="Proteomes" id="UP000886829">
    <property type="component" value="Unassembled WGS sequence"/>
</dbReference>
<dbReference type="InterPro" id="IPR027417">
    <property type="entry name" value="P-loop_NTPase"/>
</dbReference>
<dbReference type="Gene3D" id="3.40.50.300">
    <property type="entry name" value="P-loop containing nucleotide triphosphate hydrolases"/>
    <property type="match status" value="1"/>
</dbReference>
<dbReference type="GO" id="GO:0006260">
    <property type="term" value="P:DNA replication"/>
    <property type="evidence" value="ECO:0007669"/>
    <property type="project" value="InterPro"/>
</dbReference>
<evidence type="ECO:0000313" key="3">
    <source>
        <dbReference type="Proteomes" id="UP000886829"/>
    </source>
</evidence>
<sequence length="579" mass="65345">MSKFPPITAEKAREILSYLDSNDRDLWYQVGCILGRETHGDPNVFAVYQEWARTSSNRKEVDDAAKEREEFYKSSARQGPGIGALIKKAKANGYKSNEFDRQVRAEESPTGAYFADHVDICLQDLGPQASPTLNELYAQVQQDASRVLRYWLYYAPENENTLRITFLNEQRKYFRYLPTKYRSIFAALLDYCNSHKTFGPQNFKEWCNSKAIDCTAIDIEALAINDAVPETSEHVWDLMKSMYQTAWRLLVMQKAVALANKITDSTIPFDATDGTLSSFFNEVRKPSDSVAIDTCDWMSHIRNQILGLMNSEDDLKDYIPTGYELIDKHIYGYRRREVTIFAAHSGVGKTWFGVDSSLRAAEERKARVLFVSTEMDTDSILARYFSVHNDIKLDKDEIKARDANGSLALAFQHTAAFCEPNPFVRVLGNVRGGLSVEQIEAEIADASIVEPLDLVVIDYLQNVVNESLGRNANGFERNKDTMNRLDSMAKRYNCAVLALAQLNNPNRKQGDPTPNLYDIAECTYVVQPAAAVLMMYKVGGNDGAPKQLLLNVVKSRYGSNTESPIGVTRSVGSRFEFHQ</sequence>
<dbReference type="InterPro" id="IPR007694">
    <property type="entry name" value="DNA_helicase_DnaB-like_C"/>
</dbReference>
<dbReference type="GO" id="GO:0005829">
    <property type="term" value="C:cytosol"/>
    <property type="evidence" value="ECO:0007669"/>
    <property type="project" value="TreeGrafter"/>
</dbReference>
<feature type="domain" description="SF4 helicase" evidence="1">
    <location>
        <begin position="312"/>
        <end position="579"/>
    </location>
</feature>
<dbReference type="PANTHER" id="PTHR30153">
    <property type="entry name" value="REPLICATIVE DNA HELICASE DNAB"/>
    <property type="match status" value="1"/>
</dbReference>
<dbReference type="PROSITE" id="PS51199">
    <property type="entry name" value="SF4_HELICASE"/>
    <property type="match status" value="1"/>
</dbReference>
<dbReference type="GO" id="GO:0005524">
    <property type="term" value="F:ATP binding"/>
    <property type="evidence" value="ECO:0007669"/>
    <property type="project" value="InterPro"/>
</dbReference>
<organism evidence="2 3">
    <name type="scientific">Candidatus Anaerobiospirillum pullistercoris</name>
    <dbReference type="NCBI Taxonomy" id="2838452"/>
    <lineage>
        <taxon>Bacteria</taxon>
        <taxon>Pseudomonadati</taxon>
        <taxon>Pseudomonadota</taxon>
        <taxon>Gammaproteobacteria</taxon>
        <taxon>Aeromonadales</taxon>
        <taxon>Succinivibrionaceae</taxon>
        <taxon>Anaerobiospirillum</taxon>
    </lineage>
</organism>